<organism evidence="3 4">
    <name type="scientific">Arenibacter palladensis</name>
    <dbReference type="NCBI Taxonomy" id="237373"/>
    <lineage>
        <taxon>Bacteria</taxon>
        <taxon>Pseudomonadati</taxon>
        <taxon>Bacteroidota</taxon>
        <taxon>Flavobacteriia</taxon>
        <taxon>Flavobacteriales</taxon>
        <taxon>Flavobacteriaceae</taxon>
        <taxon>Arenibacter</taxon>
    </lineage>
</organism>
<feature type="domain" description="BD-FAE-like" evidence="2">
    <location>
        <begin position="53"/>
        <end position="286"/>
    </location>
</feature>
<accession>A0A1M4Y0X2</accession>
<dbReference type="Gene3D" id="3.40.50.1820">
    <property type="entry name" value="alpha/beta hydrolase"/>
    <property type="match status" value="1"/>
</dbReference>
<evidence type="ECO:0000313" key="3">
    <source>
        <dbReference type="EMBL" id="SHE99339.1"/>
    </source>
</evidence>
<dbReference type="RefSeq" id="WP_084532529.1">
    <property type="nucleotide sequence ID" value="NZ_FQUX01000002.1"/>
</dbReference>
<dbReference type="GO" id="GO:0016787">
    <property type="term" value="F:hydrolase activity"/>
    <property type="evidence" value="ECO:0007669"/>
    <property type="project" value="UniProtKB-KW"/>
</dbReference>
<dbReference type="EMBL" id="FQUX01000002">
    <property type="protein sequence ID" value="SHE99339.1"/>
    <property type="molecule type" value="Genomic_DNA"/>
</dbReference>
<gene>
    <name evidence="3" type="ORF">SAMN03080594_102272</name>
</gene>
<dbReference type="InterPro" id="IPR049492">
    <property type="entry name" value="BD-FAE-like_dom"/>
</dbReference>
<dbReference type="AlphaFoldDB" id="A0A1M4Y0X2"/>
<keyword evidence="1" id="KW-0378">Hydrolase</keyword>
<dbReference type="PANTHER" id="PTHR48081">
    <property type="entry name" value="AB HYDROLASE SUPERFAMILY PROTEIN C4A8.06C"/>
    <property type="match status" value="1"/>
</dbReference>
<keyword evidence="4" id="KW-1185">Reference proteome</keyword>
<sequence>MKIIVRLTFLFFVISFVNCSKEYSEYINEESKHSFTLEKNISWSSPEGIELTMDIYIPNTGKNSYPVIAMFHGGAWMSNSKEIMSEPASYLASQSEYIICNIDYRLLPQRNNSIKINEIIEDAFGAVLWIKSNIHEYKGDPEKIIVTGDSAGGHLASMVLTNGDNLSSVGFEEGNLSFTPSWLPPGMSAEDVKNSDWLCVQAGIINYGAVSLYDMVKYDKFEEPNIFWIGAKTKARGIFGNNINVNNNPEYYKAISPLFTVPDKDKRALPPILLTVGSEDEIITPNMVVKYRDIILAAGHTRVEYWVHNGRPHGFLNSGSSILLGTDFKKDAVPALKKMISFLNRIFY</sequence>
<dbReference type="OrthoDB" id="9777975at2"/>
<proteinExistence type="predicted"/>
<dbReference type="SUPFAM" id="SSF53474">
    <property type="entry name" value="alpha/beta-Hydrolases"/>
    <property type="match status" value="1"/>
</dbReference>
<reference evidence="4" key="1">
    <citation type="submission" date="2016-11" db="EMBL/GenBank/DDBJ databases">
        <authorList>
            <person name="Varghese N."/>
            <person name="Submissions S."/>
        </authorList>
    </citation>
    <scope>NUCLEOTIDE SEQUENCE [LARGE SCALE GENOMIC DNA]</scope>
    <source>
        <strain evidence="4">DSM 17539</strain>
    </source>
</reference>
<dbReference type="InterPro" id="IPR029058">
    <property type="entry name" value="AB_hydrolase_fold"/>
</dbReference>
<name>A0A1M4Y0X2_9FLAO</name>
<evidence type="ECO:0000256" key="1">
    <source>
        <dbReference type="ARBA" id="ARBA00022801"/>
    </source>
</evidence>
<evidence type="ECO:0000313" key="4">
    <source>
        <dbReference type="Proteomes" id="UP000184406"/>
    </source>
</evidence>
<evidence type="ECO:0000259" key="2">
    <source>
        <dbReference type="Pfam" id="PF20434"/>
    </source>
</evidence>
<dbReference type="Proteomes" id="UP000184406">
    <property type="component" value="Unassembled WGS sequence"/>
</dbReference>
<dbReference type="Pfam" id="PF20434">
    <property type="entry name" value="BD-FAE"/>
    <property type="match status" value="1"/>
</dbReference>
<dbReference type="InterPro" id="IPR050300">
    <property type="entry name" value="GDXG_lipolytic_enzyme"/>
</dbReference>
<protein>
    <submittedName>
        <fullName evidence="3">Acetyl esterase/lipase</fullName>
    </submittedName>
</protein>